<gene>
    <name evidence="1" type="primary">pgm9</name>
</gene>
<organism evidence="1">
    <name type="scientific">Streptomyces cirratus</name>
    <dbReference type="NCBI Taxonomy" id="68187"/>
    <lineage>
        <taxon>Bacteria</taxon>
        <taxon>Bacillati</taxon>
        <taxon>Actinomycetota</taxon>
        <taxon>Actinomycetes</taxon>
        <taxon>Kitasatosporales</taxon>
        <taxon>Streptomycetaceae</taxon>
        <taxon>Streptomyces</taxon>
    </lineage>
</organism>
<dbReference type="InterPro" id="IPR029045">
    <property type="entry name" value="ClpP/crotonase-like_dom_sf"/>
</dbReference>
<dbReference type="SUPFAM" id="SSF52096">
    <property type="entry name" value="ClpP/crotonase"/>
    <property type="match status" value="1"/>
</dbReference>
<dbReference type="InterPro" id="IPR001753">
    <property type="entry name" value="Enoyl-CoA_hydra/iso"/>
</dbReference>
<dbReference type="Pfam" id="PF00378">
    <property type="entry name" value="ECH_1"/>
    <property type="match status" value="1"/>
</dbReference>
<sequence length="445" mass="47307">MTLPQPARAADRPAPSGDLAADAAALAALCADGERLLAALPAPADRDAAASRQAARVHETCRDARHAFLDHHAETVYDLLTARRTRRPRLAELARTAAVRFPGLVPGRDLLAEEAGRLQAHKEGREIDQGIFFGAVLRAPRAGTHLIETMLRPAPGSAALLDGFRRTGTVDLPTVRLERRGPAAHLTFHNGHCLNAEDNRLIADLETAVDLALLDDTVHVGVLRGGRVTHSRHAGRRVFSAGINLKDLHAGAISYVDFLLGRELGYVHKIARGLLTGAPGWRGPLVSKPWIAAVDAFAIGGGMQLLLVVDRVIAAEGALLGLPAADEGIVPGLANLRLPRLTGARTARQIILSGRRLTAGEPDAALVCDETVPAEEVGTAVERAVGELAVPAVAANRRMLALAQEPLDVFRAYLAEFAVVQAARIHSPDVLAKVERRWSRTGSGT</sequence>
<proteinExistence type="predicted"/>
<protein>
    <submittedName>
        <fullName evidence="1">Enoyl-CoA hydratase like protein</fullName>
    </submittedName>
</protein>
<dbReference type="Gene3D" id="1.20.58.1300">
    <property type="match status" value="1"/>
</dbReference>
<dbReference type="Gene3D" id="3.90.226.10">
    <property type="entry name" value="2-enoyl-CoA Hydratase, Chain A, domain 1"/>
    <property type="match status" value="1"/>
</dbReference>
<reference evidence="1" key="1">
    <citation type="journal article" date="2015" name="Nat. Chem. Biol.">
        <title>A peptide ligase and the ribosome cooperate to synthesize the peptide pheganomycin.</title>
        <authorList>
            <person name="Noike M."/>
            <person name="Matsui T."/>
            <person name="Ooya K."/>
            <person name="Sasaki I."/>
            <person name="Ohtaki S."/>
            <person name="Hamano Y."/>
            <person name="Maruyama C."/>
            <person name="Ishikawa J."/>
            <person name="Satoh Y."/>
            <person name="Ito H."/>
            <person name="Morita H."/>
            <person name="Dairi T."/>
        </authorList>
    </citation>
    <scope>NUCLEOTIDE SEQUENCE</scope>
    <source>
        <strain evidence="1">MD227-A9</strain>
    </source>
</reference>
<dbReference type="AlphaFoldDB" id="A0A0A1GPE0"/>
<dbReference type="InterPro" id="IPR053482">
    <property type="entry name" value="DPA-CoA_Dioxygenase"/>
</dbReference>
<dbReference type="PANTHER" id="PTHR11941:SF54">
    <property type="entry name" value="ENOYL-COA HYDRATASE, MITOCHONDRIAL"/>
    <property type="match status" value="1"/>
</dbReference>
<dbReference type="EMBL" id="AB896796">
    <property type="protein sequence ID" value="BAP82655.1"/>
    <property type="molecule type" value="Genomic_DNA"/>
</dbReference>
<dbReference type="CDD" id="cd06558">
    <property type="entry name" value="crotonase-like"/>
    <property type="match status" value="1"/>
</dbReference>
<dbReference type="GO" id="GO:0006635">
    <property type="term" value="P:fatty acid beta-oxidation"/>
    <property type="evidence" value="ECO:0007669"/>
    <property type="project" value="TreeGrafter"/>
</dbReference>
<evidence type="ECO:0000313" key="1">
    <source>
        <dbReference type="EMBL" id="BAP82655.1"/>
    </source>
</evidence>
<dbReference type="GO" id="GO:0003824">
    <property type="term" value="F:catalytic activity"/>
    <property type="evidence" value="ECO:0007669"/>
    <property type="project" value="UniProtKB-ARBA"/>
</dbReference>
<dbReference type="PANTHER" id="PTHR11941">
    <property type="entry name" value="ENOYL-COA HYDRATASE-RELATED"/>
    <property type="match status" value="1"/>
</dbReference>
<dbReference type="NCBIfam" id="NF042432">
    <property type="entry name" value="DHPACoAdixog_DpgC"/>
    <property type="match status" value="1"/>
</dbReference>
<name>A0A0A1GPE0_9ACTN</name>
<accession>A0A0A1GPE0</accession>